<evidence type="ECO:0000313" key="2">
    <source>
        <dbReference type="Proteomes" id="UP000054244"/>
    </source>
</evidence>
<accession>A0A091PCI1</accession>
<reference evidence="1 2" key="1">
    <citation type="submission" date="2014-04" db="EMBL/GenBank/DDBJ databases">
        <title>Genome evolution of avian class.</title>
        <authorList>
            <person name="Zhang G."/>
            <person name="Li C."/>
        </authorList>
    </citation>
    <scope>NUCLEOTIDE SEQUENCE [LARGE SCALE GENOMIC DNA]</scope>
    <source>
        <strain evidence="1">BGI_N311</strain>
    </source>
</reference>
<proteinExistence type="predicted"/>
<gene>
    <name evidence="1" type="ORF">N311_09086</name>
</gene>
<dbReference type="EMBL" id="KL383792">
    <property type="protein sequence ID" value="KFP89195.1"/>
    <property type="molecule type" value="Genomic_DNA"/>
</dbReference>
<dbReference type="Proteomes" id="UP000054244">
    <property type="component" value="Unassembled WGS sequence"/>
</dbReference>
<organism evidence="1 2">
    <name type="scientific">Apaloderma vittatum</name>
    <name type="common">Bar-tailed trogon</name>
    <dbReference type="NCBI Taxonomy" id="57397"/>
    <lineage>
        <taxon>Eukaryota</taxon>
        <taxon>Metazoa</taxon>
        <taxon>Chordata</taxon>
        <taxon>Craniata</taxon>
        <taxon>Vertebrata</taxon>
        <taxon>Euteleostomi</taxon>
        <taxon>Archelosauria</taxon>
        <taxon>Archosauria</taxon>
        <taxon>Dinosauria</taxon>
        <taxon>Saurischia</taxon>
        <taxon>Theropoda</taxon>
        <taxon>Coelurosauria</taxon>
        <taxon>Aves</taxon>
        <taxon>Neognathae</taxon>
        <taxon>Neoaves</taxon>
        <taxon>Telluraves</taxon>
        <taxon>Coraciimorphae</taxon>
        <taxon>Trogoniformes</taxon>
        <taxon>Trogonidae</taxon>
        <taxon>Apaloderma</taxon>
    </lineage>
</organism>
<feature type="non-terminal residue" evidence="1">
    <location>
        <position position="85"/>
    </location>
</feature>
<protein>
    <submittedName>
        <fullName evidence="1">Uncharacterized protein</fullName>
    </submittedName>
</protein>
<dbReference type="AlphaFoldDB" id="A0A091PCI1"/>
<sequence length="85" mass="9377">MCRPSAGRDTRQRRAVKISRGSLVLVDSPRKKKPTSSDSVVAQLSPPLVSPVIRYPMFSNITSSGSAFIRLWLAWEAPSMSTTTR</sequence>
<keyword evidence="2" id="KW-1185">Reference proteome</keyword>
<evidence type="ECO:0000313" key="1">
    <source>
        <dbReference type="EMBL" id="KFP89195.1"/>
    </source>
</evidence>
<name>A0A091PCI1_APAVI</name>